<organism evidence="1 2">
    <name type="scientific">Trichinella britovi</name>
    <name type="common">Parasitic roundworm</name>
    <dbReference type="NCBI Taxonomy" id="45882"/>
    <lineage>
        <taxon>Eukaryota</taxon>
        <taxon>Metazoa</taxon>
        <taxon>Ecdysozoa</taxon>
        <taxon>Nematoda</taxon>
        <taxon>Enoplea</taxon>
        <taxon>Dorylaimia</taxon>
        <taxon>Trichinellida</taxon>
        <taxon>Trichinellidae</taxon>
        <taxon>Trichinella</taxon>
    </lineage>
</organism>
<sequence length="38" mass="4119">MVFNVILRASSDIRIYSPASWTLIAKTSIGSFGNNCGK</sequence>
<dbReference type="Proteomes" id="UP000054653">
    <property type="component" value="Unassembled WGS sequence"/>
</dbReference>
<dbReference type="EMBL" id="JYDI01006013">
    <property type="protein sequence ID" value="KRY03992.1"/>
    <property type="molecule type" value="Genomic_DNA"/>
</dbReference>
<gene>
    <name evidence="1" type="ORF">T03_14415</name>
</gene>
<reference evidence="1 2" key="1">
    <citation type="submission" date="2015-01" db="EMBL/GenBank/DDBJ databases">
        <title>Evolution of Trichinella species and genotypes.</title>
        <authorList>
            <person name="Korhonen P.K."/>
            <person name="Edoardo P."/>
            <person name="Giuseppe L.R."/>
            <person name="Gasser R.B."/>
        </authorList>
    </citation>
    <scope>NUCLEOTIDE SEQUENCE [LARGE SCALE GENOMIC DNA]</scope>
    <source>
        <strain evidence="1">ISS120</strain>
    </source>
</reference>
<evidence type="ECO:0000313" key="1">
    <source>
        <dbReference type="EMBL" id="KRY03992.1"/>
    </source>
</evidence>
<protein>
    <submittedName>
        <fullName evidence="1">Uncharacterized protein</fullName>
    </submittedName>
</protein>
<keyword evidence="2" id="KW-1185">Reference proteome</keyword>
<dbReference type="AlphaFoldDB" id="A0A0V0YV86"/>
<proteinExistence type="predicted"/>
<accession>A0A0V0YV86</accession>
<comment type="caution">
    <text evidence="1">The sequence shown here is derived from an EMBL/GenBank/DDBJ whole genome shotgun (WGS) entry which is preliminary data.</text>
</comment>
<name>A0A0V0YV86_TRIBR</name>
<evidence type="ECO:0000313" key="2">
    <source>
        <dbReference type="Proteomes" id="UP000054653"/>
    </source>
</evidence>